<dbReference type="EMBL" id="MBFT01000006">
    <property type="protein sequence ID" value="PVV00113.1"/>
    <property type="molecule type" value="Genomic_DNA"/>
</dbReference>
<protein>
    <submittedName>
        <fullName evidence="3">Uncharacterized protein</fullName>
    </submittedName>
</protein>
<keyword evidence="1" id="KW-1133">Transmembrane helix</keyword>
<comment type="caution">
    <text evidence="3">The sequence shown here is derived from an EMBL/GenBank/DDBJ whole genome shotgun (WGS) entry which is preliminary data.</text>
</comment>
<name>A0A2T9Z6A3_9FUNG</name>
<dbReference type="EMBL" id="MBFT01000491">
    <property type="protein sequence ID" value="PVU90286.1"/>
    <property type="molecule type" value="Genomic_DNA"/>
</dbReference>
<evidence type="ECO:0000313" key="3">
    <source>
        <dbReference type="EMBL" id="PVV00113.1"/>
    </source>
</evidence>
<feature type="transmembrane region" description="Helical" evidence="1">
    <location>
        <begin position="26"/>
        <end position="46"/>
    </location>
</feature>
<reference evidence="3 4" key="1">
    <citation type="journal article" date="2018" name="MBio">
        <title>Comparative Genomics Reveals the Core Gene Toolbox for the Fungus-Insect Symbiosis.</title>
        <authorList>
            <person name="Wang Y."/>
            <person name="Stata M."/>
            <person name="Wang W."/>
            <person name="Stajich J.E."/>
            <person name="White M.M."/>
            <person name="Moncalvo J.M."/>
        </authorList>
    </citation>
    <scope>NUCLEOTIDE SEQUENCE [LARGE SCALE GENOMIC DNA]</scope>
    <source>
        <strain evidence="3 4">AUS-77-4</strain>
    </source>
</reference>
<accession>A0A2T9Z6A3</accession>
<organism evidence="3 4">
    <name type="scientific">Furculomyces boomerangus</name>
    <dbReference type="NCBI Taxonomy" id="61424"/>
    <lineage>
        <taxon>Eukaryota</taxon>
        <taxon>Fungi</taxon>
        <taxon>Fungi incertae sedis</taxon>
        <taxon>Zoopagomycota</taxon>
        <taxon>Kickxellomycotina</taxon>
        <taxon>Harpellomycetes</taxon>
        <taxon>Harpellales</taxon>
        <taxon>Harpellaceae</taxon>
        <taxon>Furculomyces</taxon>
    </lineage>
</organism>
<dbReference type="AlphaFoldDB" id="A0A2T9Z6A3"/>
<evidence type="ECO:0000313" key="2">
    <source>
        <dbReference type="EMBL" id="PVU90286.1"/>
    </source>
</evidence>
<proteinExistence type="predicted"/>
<gene>
    <name evidence="3" type="ORF">BB559_000104</name>
    <name evidence="2" type="ORF">BB559_004711</name>
</gene>
<dbReference type="Proteomes" id="UP000245699">
    <property type="component" value="Unassembled WGS sequence"/>
</dbReference>
<keyword evidence="4" id="KW-1185">Reference proteome</keyword>
<evidence type="ECO:0000313" key="4">
    <source>
        <dbReference type="Proteomes" id="UP000245699"/>
    </source>
</evidence>
<keyword evidence="1" id="KW-0472">Membrane</keyword>
<dbReference type="OrthoDB" id="5520986at2759"/>
<keyword evidence="1" id="KW-0812">Transmembrane</keyword>
<evidence type="ECO:0000256" key="1">
    <source>
        <dbReference type="SAM" id="Phobius"/>
    </source>
</evidence>
<sequence length="242" mass="27134">MAEPTTAANAGFKASLNKLTTENMSIIVGISLLLIFGILSGTALFIKSRKNKTGTERKRQSTRNKLNEVSSFYNILSYPRQSQSGIETRVAVLNEGYNTNPRPDSGYNIGEPTPPESDTDIGQLRFKHPQIAKLYSKEAHTRGQPPTPPTDHEYEIKRYPSFSKGRHHPFQFNIPSRDVLSPSGSPTEKLKNQAKYDINGHSLSDHPMYKTSMMINQYNSYGHGQAAEEEPSIMNTGWKLFQ</sequence>